<reference evidence="1" key="1">
    <citation type="submission" date="2019-03" db="EMBL/GenBank/DDBJ databases">
        <title>WGS assembly of Setaria viridis.</title>
        <authorList>
            <person name="Huang P."/>
            <person name="Jenkins J."/>
            <person name="Grimwood J."/>
            <person name="Barry K."/>
            <person name="Healey A."/>
            <person name="Mamidi S."/>
            <person name="Sreedasyam A."/>
            <person name="Shu S."/>
            <person name="Feldman M."/>
            <person name="Wu J."/>
            <person name="Yu Y."/>
            <person name="Chen C."/>
            <person name="Johnson J."/>
            <person name="Rokhsar D."/>
            <person name="Baxter I."/>
            <person name="Schmutz J."/>
            <person name="Brutnell T."/>
            <person name="Kellogg E."/>
        </authorList>
    </citation>
    <scope>NUCLEOTIDE SEQUENCE [LARGE SCALE GENOMIC DNA]</scope>
</reference>
<dbReference type="AlphaFoldDB" id="A0A4U6UI65"/>
<name>A0A4U6UI65_SETVI</name>
<proteinExistence type="predicted"/>
<dbReference type="Gramene" id="TKW15768">
    <property type="protein sequence ID" value="TKW15768"/>
    <property type="gene ID" value="SEVIR_5G259733v2"/>
</dbReference>
<dbReference type="EMBL" id="CM016556">
    <property type="protein sequence ID" value="TKW15768.1"/>
    <property type="molecule type" value="Genomic_DNA"/>
</dbReference>
<protein>
    <submittedName>
        <fullName evidence="1">Uncharacterized protein</fullName>
    </submittedName>
</protein>
<gene>
    <name evidence="1" type="ORF">SEVIR_5G259733v2</name>
</gene>
<dbReference type="Proteomes" id="UP000298652">
    <property type="component" value="Chromosome 5"/>
</dbReference>
<accession>A0A4U6UI65</accession>
<organism evidence="1 2">
    <name type="scientific">Setaria viridis</name>
    <name type="common">Green bristlegrass</name>
    <name type="synonym">Setaria italica subsp. viridis</name>
    <dbReference type="NCBI Taxonomy" id="4556"/>
    <lineage>
        <taxon>Eukaryota</taxon>
        <taxon>Viridiplantae</taxon>
        <taxon>Streptophyta</taxon>
        <taxon>Embryophyta</taxon>
        <taxon>Tracheophyta</taxon>
        <taxon>Spermatophyta</taxon>
        <taxon>Magnoliopsida</taxon>
        <taxon>Liliopsida</taxon>
        <taxon>Poales</taxon>
        <taxon>Poaceae</taxon>
        <taxon>PACMAD clade</taxon>
        <taxon>Panicoideae</taxon>
        <taxon>Panicodae</taxon>
        <taxon>Paniceae</taxon>
        <taxon>Cenchrinae</taxon>
        <taxon>Setaria</taxon>
    </lineage>
</organism>
<sequence length="74" mass="8186">MSAASDGGGSSDLIGVPIQVVQQQGVDLGDGKFDPLWHNEEELDPFSKATKSSMSIAYHHFWQVEDLSQRQRLI</sequence>
<evidence type="ECO:0000313" key="2">
    <source>
        <dbReference type="Proteomes" id="UP000298652"/>
    </source>
</evidence>
<keyword evidence="2" id="KW-1185">Reference proteome</keyword>
<evidence type="ECO:0000313" key="1">
    <source>
        <dbReference type="EMBL" id="TKW15768.1"/>
    </source>
</evidence>